<dbReference type="GO" id="GO:0140359">
    <property type="term" value="F:ABC-type transporter activity"/>
    <property type="evidence" value="ECO:0007669"/>
    <property type="project" value="InterPro"/>
</dbReference>
<dbReference type="Gene3D" id="1.20.1560.10">
    <property type="entry name" value="ABC transporter type 1, transmembrane domain"/>
    <property type="match status" value="1"/>
</dbReference>
<keyword evidence="7" id="KW-1185">Reference proteome</keyword>
<dbReference type="PROSITE" id="PS50929">
    <property type="entry name" value="ABC_TM1F"/>
    <property type="match status" value="1"/>
</dbReference>
<feature type="non-terminal residue" evidence="6">
    <location>
        <position position="144"/>
    </location>
</feature>
<accession>B9TEL0</accession>
<evidence type="ECO:0000259" key="5">
    <source>
        <dbReference type="PROSITE" id="PS50929"/>
    </source>
</evidence>
<dbReference type="EMBL" id="EQ979076">
    <property type="protein sequence ID" value="EEF25706.1"/>
    <property type="molecule type" value="Genomic_DNA"/>
</dbReference>
<evidence type="ECO:0000313" key="7">
    <source>
        <dbReference type="Proteomes" id="UP000008311"/>
    </source>
</evidence>
<feature type="transmembrane region" description="Helical" evidence="4">
    <location>
        <begin position="42"/>
        <end position="73"/>
    </location>
</feature>
<sequence length="144" mass="15705">MTVDYAYLRRQDQGRLLSLLAEETWSVSTAYGVLCRIVVSSAYLAVISIVLLTISWPLTVAAVAMGAVLFGLLNVTARPARRLGLAAAEVNQTVAEKVLHSLQGMKTIRAFAQESAYQQRFEAASADAGQISHARPCYSRCSRR</sequence>
<feature type="domain" description="ABC transmembrane type-1" evidence="5">
    <location>
        <begin position="1"/>
        <end position="128"/>
    </location>
</feature>
<name>B9TEL0_RICCO</name>
<dbReference type="InParanoid" id="B9TEL0"/>
<protein>
    <recommendedName>
        <fullName evidence="5">ABC transmembrane type-1 domain-containing protein</fullName>
    </recommendedName>
</protein>
<dbReference type="InterPro" id="IPR011527">
    <property type="entry name" value="ABC1_TM_dom"/>
</dbReference>
<keyword evidence="1 4" id="KW-0812">Transmembrane</keyword>
<evidence type="ECO:0000256" key="4">
    <source>
        <dbReference type="SAM" id="Phobius"/>
    </source>
</evidence>
<keyword evidence="2 4" id="KW-1133">Transmembrane helix</keyword>
<evidence type="ECO:0000256" key="2">
    <source>
        <dbReference type="ARBA" id="ARBA00022989"/>
    </source>
</evidence>
<dbReference type="InterPro" id="IPR036640">
    <property type="entry name" value="ABC1_TM_sf"/>
</dbReference>
<dbReference type="SUPFAM" id="SSF90123">
    <property type="entry name" value="ABC transporter transmembrane region"/>
    <property type="match status" value="1"/>
</dbReference>
<evidence type="ECO:0000256" key="1">
    <source>
        <dbReference type="ARBA" id="ARBA00022692"/>
    </source>
</evidence>
<dbReference type="AlphaFoldDB" id="B9TEL0"/>
<dbReference type="Proteomes" id="UP000008311">
    <property type="component" value="Unassembled WGS sequence"/>
</dbReference>
<organism evidence="6 7">
    <name type="scientific">Ricinus communis</name>
    <name type="common">Castor bean</name>
    <dbReference type="NCBI Taxonomy" id="3988"/>
    <lineage>
        <taxon>Eukaryota</taxon>
        <taxon>Viridiplantae</taxon>
        <taxon>Streptophyta</taxon>
        <taxon>Embryophyta</taxon>
        <taxon>Tracheophyta</taxon>
        <taxon>Spermatophyta</taxon>
        <taxon>Magnoliopsida</taxon>
        <taxon>eudicotyledons</taxon>
        <taxon>Gunneridae</taxon>
        <taxon>Pentapetalae</taxon>
        <taxon>rosids</taxon>
        <taxon>fabids</taxon>
        <taxon>Malpighiales</taxon>
        <taxon>Euphorbiaceae</taxon>
        <taxon>Acalyphoideae</taxon>
        <taxon>Acalypheae</taxon>
        <taxon>Ricinus</taxon>
    </lineage>
</organism>
<keyword evidence="3 4" id="KW-0472">Membrane</keyword>
<dbReference type="GO" id="GO:0016020">
    <property type="term" value="C:membrane"/>
    <property type="evidence" value="ECO:0007669"/>
    <property type="project" value="InterPro"/>
</dbReference>
<gene>
    <name evidence="6" type="ORF">RCOM_1789840</name>
</gene>
<proteinExistence type="predicted"/>
<dbReference type="Pfam" id="PF00664">
    <property type="entry name" value="ABC_membrane"/>
    <property type="match status" value="1"/>
</dbReference>
<evidence type="ECO:0000256" key="3">
    <source>
        <dbReference type="ARBA" id="ARBA00023136"/>
    </source>
</evidence>
<evidence type="ECO:0000313" key="6">
    <source>
        <dbReference type="EMBL" id="EEF25706.1"/>
    </source>
</evidence>
<dbReference type="GO" id="GO:0005524">
    <property type="term" value="F:ATP binding"/>
    <property type="evidence" value="ECO:0007669"/>
    <property type="project" value="InterPro"/>
</dbReference>
<reference evidence="7" key="1">
    <citation type="journal article" date="2010" name="Nat. Biotechnol.">
        <title>Draft genome sequence of the oilseed species Ricinus communis.</title>
        <authorList>
            <person name="Chan A.P."/>
            <person name="Crabtree J."/>
            <person name="Zhao Q."/>
            <person name="Lorenzi H."/>
            <person name="Orvis J."/>
            <person name="Puiu D."/>
            <person name="Melake-Berhan A."/>
            <person name="Jones K.M."/>
            <person name="Redman J."/>
            <person name="Chen G."/>
            <person name="Cahoon E.B."/>
            <person name="Gedil M."/>
            <person name="Stanke M."/>
            <person name="Haas B.J."/>
            <person name="Wortman J.R."/>
            <person name="Fraser-Liggett C.M."/>
            <person name="Ravel J."/>
            <person name="Rabinowicz P.D."/>
        </authorList>
    </citation>
    <scope>NUCLEOTIDE SEQUENCE [LARGE SCALE GENOMIC DNA]</scope>
    <source>
        <strain evidence="7">cv. Hale</strain>
    </source>
</reference>